<evidence type="ECO:0000313" key="4">
    <source>
        <dbReference type="Proteomes" id="UP000178606"/>
    </source>
</evidence>
<evidence type="ECO:0000256" key="1">
    <source>
        <dbReference type="SAM" id="MobiDB-lite"/>
    </source>
</evidence>
<accession>A0A1F6D441</accession>
<feature type="region of interest" description="Disordered" evidence="1">
    <location>
        <begin position="217"/>
        <end position="241"/>
    </location>
</feature>
<dbReference type="PANTHER" id="PTHR43752">
    <property type="entry name" value="BNR/ASP-BOX REPEAT FAMILY PROTEIN"/>
    <property type="match status" value="1"/>
</dbReference>
<dbReference type="AlphaFoldDB" id="A0A1F6D441"/>
<comment type="caution">
    <text evidence="3">The sequence shown here is derived from an EMBL/GenBank/DDBJ whole genome shotgun (WGS) entry which is preliminary data.</text>
</comment>
<dbReference type="InterPro" id="IPR036278">
    <property type="entry name" value="Sialidase_sf"/>
</dbReference>
<dbReference type="InterPro" id="IPR011040">
    <property type="entry name" value="Sialidase"/>
</dbReference>
<dbReference type="EMBL" id="MFKF01000048">
    <property type="protein sequence ID" value="OGG56091.1"/>
    <property type="molecule type" value="Genomic_DNA"/>
</dbReference>
<evidence type="ECO:0000259" key="2">
    <source>
        <dbReference type="Pfam" id="PF13088"/>
    </source>
</evidence>
<name>A0A1F6D441_HANXR</name>
<dbReference type="CDD" id="cd15482">
    <property type="entry name" value="Sialidase_non-viral"/>
    <property type="match status" value="1"/>
</dbReference>
<evidence type="ECO:0000313" key="3">
    <source>
        <dbReference type="EMBL" id="OGG56091.1"/>
    </source>
</evidence>
<dbReference type="SUPFAM" id="SSF50939">
    <property type="entry name" value="Sialidases"/>
    <property type="match status" value="1"/>
</dbReference>
<organism evidence="3 4">
    <name type="scientific">Handelsmanbacteria sp. (strain RIFCSPLOWO2_12_FULL_64_10)</name>
    <dbReference type="NCBI Taxonomy" id="1817868"/>
    <lineage>
        <taxon>Bacteria</taxon>
        <taxon>Candidatus Handelsmaniibacteriota</taxon>
    </lineage>
</organism>
<dbReference type="PANTHER" id="PTHR43752:SF2">
    <property type="entry name" value="BNR_ASP-BOX REPEAT FAMILY PROTEIN"/>
    <property type="match status" value="1"/>
</dbReference>
<sequence length="337" mass="36787">MTPLDLRQLPSSREVYLCRDEGYFPALITPRGEEVLAVLRGGAGHVGLWGRLDAVRSRDGGRTWERPAVIVNGAWDDRNPAVGIAPDGAVVLAYHAQGSYDENGKYAPRLRRVQMRVTRSQDGGATWEAPRPLGFAEMETYSAYGRIVTLPDGTLLLPIYGRGEGEERVRSHLLRSRDSGLTWGDPSTLAEGYNETALLLLPDGDLLAAMRSDRGGRLSVSRSSDGGRTWGEPALVTGDSEHPADLTPLSNGWVLMVFGVQATVSRDGGRTWGPRMTLCDDLGESDLGYPSTVRLGDRLVTAYYCAPRRFDDPFYRGEGAFARALLYGEKELAEALA</sequence>
<proteinExistence type="predicted"/>
<dbReference type="Pfam" id="PF13088">
    <property type="entry name" value="BNR_2"/>
    <property type="match status" value="1"/>
</dbReference>
<dbReference type="Gene3D" id="2.120.10.10">
    <property type="match status" value="1"/>
</dbReference>
<gene>
    <name evidence="3" type="ORF">A3F84_01380</name>
</gene>
<dbReference type="Proteomes" id="UP000178606">
    <property type="component" value="Unassembled WGS sequence"/>
</dbReference>
<feature type="domain" description="Sialidase" evidence="2">
    <location>
        <begin position="46"/>
        <end position="297"/>
    </location>
</feature>
<reference evidence="3 4" key="1">
    <citation type="journal article" date="2016" name="Nat. Commun.">
        <title>Thousands of microbial genomes shed light on interconnected biogeochemical processes in an aquifer system.</title>
        <authorList>
            <person name="Anantharaman K."/>
            <person name="Brown C.T."/>
            <person name="Hug L.A."/>
            <person name="Sharon I."/>
            <person name="Castelle C.J."/>
            <person name="Probst A.J."/>
            <person name="Thomas B.C."/>
            <person name="Singh A."/>
            <person name="Wilkins M.J."/>
            <person name="Karaoz U."/>
            <person name="Brodie E.L."/>
            <person name="Williams K.H."/>
            <person name="Hubbard S.S."/>
            <person name="Banfield J.F."/>
        </authorList>
    </citation>
    <scope>NUCLEOTIDE SEQUENCE [LARGE SCALE GENOMIC DNA]</scope>
    <source>
        <strain evidence="4">RIFCSPLOWO2_12_FULL_64_10</strain>
    </source>
</reference>
<protein>
    <recommendedName>
        <fullName evidence="2">Sialidase domain-containing protein</fullName>
    </recommendedName>
</protein>